<gene>
    <name evidence="2" type="ORF">Pmani_002253</name>
</gene>
<proteinExistence type="predicted"/>
<dbReference type="PROSITE" id="PS50878">
    <property type="entry name" value="RT_POL"/>
    <property type="match status" value="1"/>
</dbReference>
<evidence type="ECO:0000313" key="2">
    <source>
        <dbReference type="EMBL" id="KAK4327312.1"/>
    </source>
</evidence>
<dbReference type="Proteomes" id="UP001292094">
    <property type="component" value="Unassembled WGS sequence"/>
</dbReference>
<accession>A0AAE1QLF0</accession>
<dbReference type="AlphaFoldDB" id="A0AAE1QLF0"/>
<comment type="caution">
    <text evidence="2">The sequence shown here is derived from an EMBL/GenBank/DDBJ whole genome shotgun (WGS) entry which is preliminary data.</text>
</comment>
<dbReference type="Pfam" id="PF00078">
    <property type="entry name" value="RVT_1"/>
    <property type="match status" value="1"/>
</dbReference>
<sequence>MPDWYTSSNGVYFYLSPSLSFRKHHFTRDALVMLEAAACETCARHLHLDCVFFDLEKAYDNAWQYDILQQLHAYGLRGHLPPFLKEFLSGRSFSVRVGTTLSISVAQEEGVPQGSVLSVTLFAVAINAIASSLPDGISNSMYVNDLAVWFAASRMSVAERRMQLALDRVSCWTGSQGFRFSPAKTVAMFFCRIRGIHPDPDLFMYRYRIHCEEVTLF</sequence>
<evidence type="ECO:0000259" key="1">
    <source>
        <dbReference type="PROSITE" id="PS50878"/>
    </source>
</evidence>
<dbReference type="EMBL" id="JAWZYT010000158">
    <property type="protein sequence ID" value="KAK4327312.1"/>
    <property type="molecule type" value="Genomic_DNA"/>
</dbReference>
<organism evidence="2 3">
    <name type="scientific">Petrolisthes manimaculis</name>
    <dbReference type="NCBI Taxonomy" id="1843537"/>
    <lineage>
        <taxon>Eukaryota</taxon>
        <taxon>Metazoa</taxon>
        <taxon>Ecdysozoa</taxon>
        <taxon>Arthropoda</taxon>
        <taxon>Crustacea</taxon>
        <taxon>Multicrustacea</taxon>
        <taxon>Malacostraca</taxon>
        <taxon>Eumalacostraca</taxon>
        <taxon>Eucarida</taxon>
        <taxon>Decapoda</taxon>
        <taxon>Pleocyemata</taxon>
        <taxon>Anomura</taxon>
        <taxon>Galatheoidea</taxon>
        <taxon>Porcellanidae</taxon>
        <taxon>Petrolisthes</taxon>
    </lineage>
</organism>
<feature type="domain" description="Reverse transcriptase" evidence="1">
    <location>
        <begin position="1"/>
        <end position="217"/>
    </location>
</feature>
<dbReference type="InterPro" id="IPR000477">
    <property type="entry name" value="RT_dom"/>
</dbReference>
<reference evidence="2" key="1">
    <citation type="submission" date="2023-11" db="EMBL/GenBank/DDBJ databases">
        <title>Genome assemblies of two species of porcelain crab, Petrolisthes cinctipes and Petrolisthes manimaculis (Anomura: Porcellanidae).</title>
        <authorList>
            <person name="Angst P."/>
        </authorList>
    </citation>
    <scope>NUCLEOTIDE SEQUENCE</scope>
    <source>
        <strain evidence="2">PB745_02</strain>
        <tissue evidence="2">Gill</tissue>
    </source>
</reference>
<keyword evidence="3" id="KW-1185">Reference proteome</keyword>
<protein>
    <recommendedName>
        <fullName evidence="1">Reverse transcriptase domain-containing protein</fullName>
    </recommendedName>
</protein>
<name>A0AAE1QLF0_9EUCA</name>
<evidence type="ECO:0000313" key="3">
    <source>
        <dbReference type="Proteomes" id="UP001292094"/>
    </source>
</evidence>
<dbReference type="PANTHER" id="PTHR33332">
    <property type="entry name" value="REVERSE TRANSCRIPTASE DOMAIN-CONTAINING PROTEIN"/>
    <property type="match status" value="1"/>
</dbReference>